<feature type="signal peptide" evidence="1">
    <location>
        <begin position="1"/>
        <end position="21"/>
    </location>
</feature>
<protein>
    <submittedName>
        <fullName evidence="2">Uncharacterized protein</fullName>
    </submittedName>
</protein>
<accession>A0A1X7I6X1</accession>
<organism evidence="2 3">
    <name type="scientific">Marivirga sericea</name>
    <dbReference type="NCBI Taxonomy" id="1028"/>
    <lineage>
        <taxon>Bacteria</taxon>
        <taxon>Pseudomonadati</taxon>
        <taxon>Bacteroidota</taxon>
        <taxon>Cytophagia</taxon>
        <taxon>Cytophagales</taxon>
        <taxon>Marivirgaceae</taxon>
        <taxon>Marivirga</taxon>
    </lineage>
</organism>
<reference evidence="3" key="1">
    <citation type="submission" date="2017-04" db="EMBL/GenBank/DDBJ databases">
        <authorList>
            <person name="Varghese N."/>
            <person name="Submissions S."/>
        </authorList>
    </citation>
    <scope>NUCLEOTIDE SEQUENCE [LARGE SCALE GENOMIC DNA]</scope>
    <source>
        <strain evidence="3">DSM 4125</strain>
    </source>
</reference>
<proteinExistence type="predicted"/>
<keyword evidence="3" id="KW-1185">Reference proteome</keyword>
<evidence type="ECO:0000256" key="1">
    <source>
        <dbReference type="SAM" id="SignalP"/>
    </source>
</evidence>
<dbReference type="STRING" id="1028.SAMN05661096_00257"/>
<feature type="chain" id="PRO_5010890323" evidence="1">
    <location>
        <begin position="22"/>
        <end position="65"/>
    </location>
</feature>
<dbReference type="OrthoDB" id="9988762at2"/>
<sequence length="65" mass="7348">MKRFFSTFLLLAAVASTLVVSNSFYKQDNSQFSAQNSNSIKKSIDLTEADVYQSKRNTVYVSFPN</sequence>
<dbReference type="AlphaFoldDB" id="A0A1X7I6X1"/>
<gene>
    <name evidence="2" type="ORF">SAMN05661096_00257</name>
</gene>
<dbReference type="Proteomes" id="UP000193804">
    <property type="component" value="Unassembled WGS sequence"/>
</dbReference>
<name>A0A1X7I6X1_9BACT</name>
<evidence type="ECO:0000313" key="2">
    <source>
        <dbReference type="EMBL" id="SMG09795.1"/>
    </source>
</evidence>
<keyword evidence="1" id="KW-0732">Signal</keyword>
<dbReference type="EMBL" id="FXAW01000001">
    <property type="protein sequence ID" value="SMG09795.1"/>
    <property type="molecule type" value="Genomic_DNA"/>
</dbReference>
<dbReference type="RefSeq" id="WP_139827915.1">
    <property type="nucleotide sequence ID" value="NZ_FXAW01000001.1"/>
</dbReference>
<evidence type="ECO:0000313" key="3">
    <source>
        <dbReference type="Proteomes" id="UP000193804"/>
    </source>
</evidence>